<keyword evidence="3" id="KW-1185">Reference proteome</keyword>
<dbReference type="Proteomes" id="UP000319700">
    <property type="component" value="Unassembled WGS sequence"/>
</dbReference>
<organism evidence="2 3">
    <name type="scientific">Flavobacterium pectinovorum</name>
    <dbReference type="NCBI Taxonomy" id="29533"/>
    <lineage>
        <taxon>Bacteria</taxon>
        <taxon>Pseudomonadati</taxon>
        <taxon>Bacteroidota</taxon>
        <taxon>Flavobacteriia</taxon>
        <taxon>Flavobacteriales</taxon>
        <taxon>Flavobacteriaceae</taxon>
        <taxon>Flavobacterium</taxon>
    </lineage>
</organism>
<dbReference type="RefSeq" id="WP_140506738.1">
    <property type="nucleotide sequence ID" value="NZ_RCZH01000006.1"/>
</dbReference>
<dbReference type="Pfam" id="PF04965">
    <property type="entry name" value="GPW_gp25"/>
    <property type="match status" value="1"/>
</dbReference>
<accession>A0A502EUN7</accession>
<name>A0A502EUN7_9FLAO</name>
<dbReference type="SUPFAM" id="SSF160719">
    <property type="entry name" value="gpW/gp25-like"/>
    <property type="match status" value="1"/>
</dbReference>
<reference evidence="2 3" key="1">
    <citation type="journal article" date="2019" name="Environ. Microbiol.">
        <title>Species interactions and distinct microbial communities in high Arctic permafrost affected cryosols are associated with the CH4 and CO2 gas fluxes.</title>
        <authorList>
            <person name="Altshuler I."/>
            <person name="Hamel J."/>
            <person name="Turney S."/>
            <person name="Magnuson E."/>
            <person name="Levesque R."/>
            <person name="Greer C."/>
            <person name="Whyte L.G."/>
        </authorList>
    </citation>
    <scope>NUCLEOTIDE SEQUENCE [LARGE SCALE GENOMIC DNA]</scope>
    <source>
        <strain evidence="2 3">42</strain>
    </source>
</reference>
<evidence type="ECO:0000313" key="2">
    <source>
        <dbReference type="EMBL" id="TPG40822.1"/>
    </source>
</evidence>
<comment type="caution">
    <text evidence="2">The sequence shown here is derived from an EMBL/GenBank/DDBJ whole genome shotgun (WGS) entry which is preliminary data.</text>
</comment>
<sequence>MDNNKEHKETAFLGSGWAFPVSFSVDNHQVSLSANETNINESINVILNTRKGERTLEANFGSGIQQFMFRKIDNTLKGEIIETIKYALLRYEPRILVQDVKVASTDVLNGKIEILISYIYSKTNTRHNYVFPFYLKEGTNLDRKK</sequence>
<evidence type="ECO:0000313" key="3">
    <source>
        <dbReference type="Proteomes" id="UP000319700"/>
    </source>
</evidence>
<gene>
    <name evidence="2" type="ORF">EAH81_10790</name>
</gene>
<dbReference type="EMBL" id="RCZH01000006">
    <property type="protein sequence ID" value="TPG40822.1"/>
    <property type="molecule type" value="Genomic_DNA"/>
</dbReference>
<dbReference type="OrthoDB" id="9802846at2"/>
<feature type="domain" description="IraD/Gp25-like" evidence="1">
    <location>
        <begin position="36"/>
        <end position="124"/>
    </location>
</feature>
<evidence type="ECO:0000259" key="1">
    <source>
        <dbReference type="Pfam" id="PF04965"/>
    </source>
</evidence>
<protein>
    <submittedName>
        <fullName evidence="2">Phage tail protein</fullName>
    </submittedName>
</protein>
<dbReference type="AlphaFoldDB" id="A0A502EUN7"/>
<proteinExistence type="predicted"/>
<dbReference type="Gene3D" id="3.10.450.40">
    <property type="match status" value="1"/>
</dbReference>
<dbReference type="InterPro" id="IPR007048">
    <property type="entry name" value="IraD/Gp25-like"/>
</dbReference>